<protein>
    <recommendedName>
        <fullName evidence="6">Peptide methionine sulfoxide reductase MsrB</fullName>
        <ecNumber evidence="6">1.8.4.12</ecNumber>
    </recommendedName>
    <alternativeName>
        <fullName evidence="6">Peptide-methionine (R)-S-oxide reductase</fullName>
    </alternativeName>
</protein>
<keyword evidence="2 6" id="KW-0479">Metal-binding</keyword>
<organism evidence="8 9">
    <name type="scientific">Piscinibacter sakaiensis</name>
    <name type="common">Ideonella sakaiensis</name>
    <dbReference type="NCBI Taxonomy" id="1547922"/>
    <lineage>
        <taxon>Bacteria</taxon>
        <taxon>Pseudomonadati</taxon>
        <taxon>Pseudomonadota</taxon>
        <taxon>Betaproteobacteria</taxon>
        <taxon>Burkholderiales</taxon>
        <taxon>Sphaerotilaceae</taxon>
        <taxon>Piscinibacter</taxon>
    </lineage>
</organism>
<dbReference type="EC" id="1.8.4.12" evidence="6"/>
<dbReference type="Pfam" id="PF01641">
    <property type="entry name" value="SelR"/>
    <property type="match status" value="1"/>
</dbReference>
<dbReference type="Proteomes" id="UP000037660">
    <property type="component" value="Unassembled WGS sequence"/>
</dbReference>
<dbReference type="GO" id="GO:0033743">
    <property type="term" value="F:peptide-methionine (R)-S-oxide reductase activity"/>
    <property type="evidence" value="ECO:0007669"/>
    <property type="project" value="UniProtKB-UniRule"/>
</dbReference>
<evidence type="ECO:0000256" key="4">
    <source>
        <dbReference type="ARBA" id="ARBA00023002"/>
    </source>
</evidence>
<dbReference type="AlphaFoldDB" id="A0A0K8P3P9"/>
<dbReference type="EMBL" id="BBYR01000045">
    <property type="protein sequence ID" value="GAP37273.1"/>
    <property type="molecule type" value="Genomic_DNA"/>
</dbReference>
<feature type="binding site" evidence="6">
    <location>
        <position position="106"/>
    </location>
    <ligand>
        <name>Zn(2+)</name>
        <dbReference type="ChEBI" id="CHEBI:29105"/>
    </ligand>
</feature>
<sequence>MNRPDDKPREVTLTEDEWRARLDPMQYHVAREAGTERAFTGRYWDHWEDGRYDCIGCGTPLFRSETKFDAGCGWPSYYEPIDADVVERVVDRSHGMVRIEVRCRRCGSHLGHVFPDGPQPTGERFCINSASIDFRPPGDAER</sequence>
<feature type="binding site" evidence="6">
    <location>
        <position position="57"/>
    </location>
    <ligand>
        <name>Zn(2+)</name>
        <dbReference type="ChEBI" id="CHEBI:29105"/>
    </ligand>
</feature>
<comment type="caution">
    <text evidence="8">The sequence shown here is derived from an EMBL/GenBank/DDBJ whole genome shotgun (WGS) entry which is preliminary data.</text>
</comment>
<accession>A0A0K8P3P9</accession>
<evidence type="ECO:0000256" key="6">
    <source>
        <dbReference type="HAMAP-Rule" id="MF_01400"/>
    </source>
</evidence>
<feature type="domain" description="MsrB" evidence="7">
    <location>
        <begin position="15"/>
        <end position="137"/>
    </location>
</feature>
<dbReference type="GO" id="GO:0006979">
    <property type="term" value="P:response to oxidative stress"/>
    <property type="evidence" value="ECO:0007669"/>
    <property type="project" value="InterPro"/>
</dbReference>
<comment type="similarity">
    <text evidence="1 6">Belongs to the MsrB Met sulfoxide reductase family.</text>
</comment>
<evidence type="ECO:0000313" key="8">
    <source>
        <dbReference type="EMBL" id="GAP37273.1"/>
    </source>
</evidence>
<dbReference type="GO" id="GO:0008270">
    <property type="term" value="F:zinc ion binding"/>
    <property type="evidence" value="ECO:0007669"/>
    <property type="project" value="UniProtKB-UniRule"/>
</dbReference>
<dbReference type="GO" id="GO:0005737">
    <property type="term" value="C:cytoplasm"/>
    <property type="evidence" value="ECO:0007669"/>
    <property type="project" value="TreeGrafter"/>
</dbReference>
<dbReference type="PROSITE" id="PS51790">
    <property type="entry name" value="MSRB"/>
    <property type="match status" value="1"/>
</dbReference>
<comment type="cofactor">
    <cofactor evidence="6">
        <name>Zn(2+)</name>
        <dbReference type="ChEBI" id="CHEBI:29105"/>
    </cofactor>
    <text evidence="6">Binds 1 zinc ion per subunit. The zinc ion is important for the structural integrity of the protein.</text>
</comment>
<dbReference type="GO" id="GO:0030091">
    <property type="term" value="P:protein repair"/>
    <property type="evidence" value="ECO:0007669"/>
    <property type="project" value="InterPro"/>
</dbReference>
<evidence type="ECO:0000256" key="2">
    <source>
        <dbReference type="ARBA" id="ARBA00022723"/>
    </source>
</evidence>
<dbReference type="HAMAP" id="MF_01400">
    <property type="entry name" value="MsrB"/>
    <property type="match status" value="1"/>
</dbReference>
<comment type="catalytic activity">
    <reaction evidence="5 6">
        <text>L-methionyl-[protein] + [thioredoxin]-disulfide + H2O = L-methionyl-(R)-S-oxide-[protein] + [thioredoxin]-dithiol</text>
        <dbReference type="Rhea" id="RHEA:24164"/>
        <dbReference type="Rhea" id="RHEA-COMP:10698"/>
        <dbReference type="Rhea" id="RHEA-COMP:10700"/>
        <dbReference type="Rhea" id="RHEA-COMP:12313"/>
        <dbReference type="Rhea" id="RHEA-COMP:12314"/>
        <dbReference type="ChEBI" id="CHEBI:15377"/>
        <dbReference type="ChEBI" id="CHEBI:16044"/>
        <dbReference type="ChEBI" id="CHEBI:29950"/>
        <dbReference type="ChEBI" id="CHEBI:45764"/>
        <dbReference type="ChEBI" id="CHEBI:50058"/>
        <dbReference type="EC" id="1.8.4.12"/>
    </reaction>
</comment>
<dbReference type="InterPro" id="IPR011057">
    <property type="entry name" value="Mss4-like_sf"/>
</dbReference>
<dbReference type="NCBIfam" id="TIGR00357">
    <property type="entry name" value="peptide-methionine (R)-S-oxide reductase MsrB"/>
    <property type="match status" value="1"/>
</dbReference>
<dbReference type="InterPro" id="IPR002579">
    <property type="entry name" value="Met_Sox_Rdtase_MsrB_dom"/>
</dbReference>
<keyword evidence="9" id="KW-1185">Reference proteome</keyword>
<dbReference type="OrthoDB" id="9785497at2"/>
<evidence type="ECO:0000259" key="7">
    <source>
        <dbReference type="PROSITE" id="PS51790"/>
    </source>
</evidence>
<feature type="binding site" evidence="6">
    <location>
        <position position="103"/>
    </location>
    <ligand>
        <name>Zn(2+)</name>
        <dbReference type="ChEBI" id="CHEBI:29105"/>
    </ligand>
</feature>
<evidence type="ECO:0000313" key="9">
    <source>
        <dbReference type="Proteomes" id="UP000037660"/>
    </source>
</evidence>
<dbReference type="RefSeq" id="WP_054021223.1">
    <property type="nucleotide sequence ID" value="NZ_BBYR01000045.1"/>
</dbReference>
<dbReference type="Gene3D" id="2.170.150.20">
    <property type="entry name" value="Peptide methionine sulfoxide reductase"/>
    <property type="match status" value="1"/>
</dbReference>
<feature type="active site" description="Nucleophile" evidence="6">
    <location>
        <position position="126"/>
    </location>
</feature>
<reference evidence="9" key="1">
    <citation type="submission" date="2015-07" db="EMBL/GenBank/DDBJ databases">
        <title>Discovery of a poly(ethylene terephthalate assimilation.</title>
        <authorList>
            <person name="Yoshida S."/>
            <person name="Hiraga K."/>
            <person name="Takehana T."/>
            <person name="Taniguchi I."/>
            <person name="Yamaji H."/>
            <person name="Maeda Y."/>
            <person name="Toyohara K."/>
            <person name="Miyamoto K."/>
            <person name="Kimura Y."/>
            <person name="Oda K."/>
        </authorList>
    </citation>
    <scope>NUCLEOTIDE SEQUENCE [LARGE SCALE GENOMIC DNA]</scope>
    <source>
        <strain evidence="9">NBRC 110686 / TISTR 2288 / 201-F6</strain>
    </source>
</reference>
<dbReference type="PANTHER" id="PTHR10173">
    <property type="entry name" value="METHIONINE SULFOXIDE REDUCTASE"/>
    <property type="match status" value="1"/>
</dbReference>
<dbReference type="PANTHER" id="PTHR10173:SF52">
    <property type="entry name" value="METHIONINE-R-SULFOXIDE REDUCTASE B1"/>
    <property type="match status" value="1"/>
</dbReference>
<feature type="binding site" evidence="6">
    <location>
        <position position="54"/>
    </location>
    <ligand>
        <name>Zn(2+)</name>
        <dbReference type="ChEBI" id="CHEBI:29105"/>
    </ligand>
</feature>
<dbReference type="InterPro" id="IPR028427">
    <property type="entry name" value="Met_Sox_Rdtase_MsrB"/>
</dbReference>
<evidence type="ECO:0000256" key="5">
    <source>
        <dbReference type="ARBA" id="ARBA00048488"/>
    </source>
</evidence>
<dbReference type="SUPFAM" id="SSF51316">
    <property type="entry name" value="Mss4-like"/>
    <property type="match status" value="1"/>
</dbReference>
<name>A0A0K8P3P9_PISS1</name>
<reference evidence="8 9" key="2">
    <citation type="journal article" date="2016" name="Science">
        <title>A bacterium that degrades and assimilates poly(ethylene terephthalate).</title>
        <authorList>
            <person name="Yoshida S."/>
            <person name="Hiraga K."/>
            <person name="Takehana T."/>
            <person name="Taniguchi I."/>
            <person name="Yamaji H."/>
            <person name="Maeda Y."/>
            <person name="Toyohara K."/>
            <person name="Miyamoto K."/>
            <person name="Kimura Y."/>
            <person name="Oda K."/>
        </authorList>
    </citation>
    <scope>NUCLEOTIDE SEQUENCE [LARGE SCALE GENOMIC DNA]</scope>
    <source>
        <strain evidence="9">NBRC 110686 / TISTR 2288 / 201-F6</strain>
    </source>
</reference>
<dbReference type="FunFam" id="2.170.150.20:FF:000001">
    <property type="entry name" value="Peptide methionine sulfoxide reductase MsrB"/>
    <property type="match status" value="1"/>
</dbReference>
<evidence type="ECO:0000256" key="3">
    <source>
        <dbReference type="ARBA" id="ARBA00022833"/>
    </source>
</evidence>
<keyword evidence="4 6" id="KW-0560">Oxidoreductase</keyword>
<keyword evidence="3 6" id="KW-0862">Zinc</keyword>
<evidence type="ECO:0000256" key="1">
    <source>
        <dbReference type="ARBA" id="ARBA00007174"/>
    </source>
</evidence>
<dbReference type="STRING" id="1547922.ISF6_3128"/>
<proteinExistence type="inferred from homology"/>
<gene>
    <name evidence="6" type="primary">msrB</name>
    <name evidence="8" type="ORF">ISF6_3128</name>
</gene>